<evidence type="ECO:0000256" key="1">
    <source>
        <dbReference type="SAM" id="MobiDB-lite"/>
    </source>
</evidence>
<dbReference type="AlphaFoldDB" id="A0A6J5ZIX0"/>
<protein>
    <submittedName>
        <fullName evidence="2">Unannotated protein</fullName>
    </submittedName>
</protein>
<sequence length="53" mass="5636">MTRTVPAPNNVLYFTEVGTVVNVRDVTGPDFNVNESESTVVTPANGAGNEKVK</sequence>
<evidence type="ECO:0000313" key="2">
    <source>
        <dbReference type="EMBL" id="CAB4341318.1"/>
    </source>
</evidence>
<name>A0A6J5ZIX0_9ZZZZ</name>
<feature type="region of interest" description="Disordered" evidence="1">
    <location>
        <begin position="34"/>
        <end position="53"/>
    </location>
</feature>
<accession>A0A6J5ZIX0</accession>
<gene>
    <name evidence="2" type="ORF">UFOPK3770_00981</name>
</gene>
<dbReference type="EMBL" id="CAESAJ010000114">
    <property type="protein sequence ID" value="CAB4341318.1"/>
    <property type="molecule type" value="Genomic_DNA"/>
</dbReference>
<reference evidence="2" key="1">
    <citation type="submission" date="2020-05" db="EMBL/GenBank/DDBJ databases">
        <authorList>
            <person name="Chiriac C."/>
            <person name="Salcher M."/>
            <person name="Ghai R."/>
            <person name="Kavagutti S V."/>
        </authorList>
    </citation>
    <scope>NUCLEOTIDE SEQUENCE</scope>
</reference>
<proteinExistence type="predicted"/>
<organism evidence="2">
    <name type="scientific">freshwater metagenome</name>
    <dbReference type="NCBI Taxonomy" id="449393"/>
    <lineage>
        <taxon>unclassified sequences</taxon>
        <taxon>metagenomes</taxon>
        <taxon>ecological metagenomes</taxon>
    </lineage>
</organism>